<evidence type="ECO:0000256" key="2">
    <source>
        <dbReference type="ARBA" id="ARBA00022917"/>
    </source>
</evidence>
<dbReference type="NCBIfam" id="TIGR00011">
    <property type="entry name" value="YbaK_EbsC"/>
    <property type="match status" value="1"/>
</dbReference>
<keyword evidence="7" id="KW-1185">Reference proteome</keyword>
<evidence type="ECO:0000313" key="6">
    <source>
        <dbReference type="EMBL" id="GAC30033.1"/>
    </source>
</evidence>
<dbReference type="STRING" id="1121922.GCA_000428905_00131"/>
<gene>
    <name evidence="6" type="primary">ybaK</name>
    <name evidence="6" type="ORF">GPAL_3182</name>
</gene>
<protein>
    <recommendedName>
        <fullName evidence="4">Cys-tRNA(Pro)/Cys-tRNA(Cys) deacylase</fullName>
        <ecNumber evidence="4">4.2.-.-</ecNumber>
    </recommendedName>
</protein>
<evidence type="ECO:0000313" key="7">
    <source>
        <dbReference type="Proteomes" id="UP000006251"/>
    </source>
</evidence>
<evidence type="ECO:0000256" key="1">
    <source>
        <dbReference type="ARBA" id="ARBA00009798"/>
    </source>
</evidence>
<dbReference type="InterPro" id="IPR007214">
    <property type="entry name" value="YbaK/aa-tRNA-synth-assoc-dom"/>
</dbReference>
<evidence type="ECO:0000259" key="5">
    <source>
        <dbReference type="Pfam" id="PF04073"/>
    </source>
</evidence>
<dbReference type="Pfam" id="PF04073">
    <property type="entry name" value="tRNA_edit"/>
    <property type="match status" value="1"/>
</dbReference>
<reference evidence="7" key="1">
    <citation type="journal article" date="2014" name="Environ. Microbiol.">
        <title>Comparative genomics of the marine bacterial genus Glaciecola reveals the high degree of genomic diversity and genomic characteristic for cold adaptation.</title>
        <authorList>
            <person name="Qin Q.L."/>
            <person name="Xie B.B."/>
            <person name="Yu Y."/>
            <person name="Shu Y.L."/>
            <person name="Rong J.C."/>
            <person name="Zhang Y.J."/>
            <person name="Zhao D.L."/>
            <person name="Chen X.L."/>
            <person name="Zhang X.Y."/>
            <person name="Chen B."/>
            <person name="Zhou B.C."/>
            <person name="Zhang Y.Z."/>
        </authorList>
    </citation>
    <scope>NUCLEOTIDE SEQUENCE [LARGE SCALE GENOMIC DNA]</scope>
    <source>
        <strain evidence="7">ACAM 615</strain>
    </source>
</reference>
<dbReference type="AlphaFoldDB" id="K6ZMC8"/>
<dbReference type="EMBL" id="BAEQ01000052">
    <property type="protein sequence ID" value="GAC30033.1"/>
    <property type="molecule type" value="Genomic_DNA"/>
</dbReference>
<comment type="caution">
    <text evidence="6">The sequence shown here is derived from an EMBL/GenBank/DDBJ whole genome shotgun (WGS) entry which is preliminary data.</text>
</comment>
<dbReference type="PIRSF" id="PIRSF006181">
    <property type="entry name" value="EbsC_YbaK"/>
    <property type="match status" value="1"/>
</dbReference>
<evidence type="ECO:0000256" key="4">
    <source>
        <dbReference type="PIRNR" id="PIRNR006181"/>
    </source>
</evidence>
<dbReference type="GO" id="GO:0016829">
    <property type="term" value="F:lyase activity"/>
    <property type="evidence" value="ECO:0007669"/>
    <property type="project" value="UniProtKB-KW"/>
</dbReference>
<feature type="domain" description="YbaK/aminoacyl-tRNA synthetase-associated" evidence="5">
    <location>
        <begin position="40"/>
        <end position="152"/>
    </location>
</feature>
<dbReference type="RefSeq" id="WP_006013731.1">
    <property type="nucleotide sequence ID" value="NZ_BAEQ01000052.1"/>
</dbReference>
<keyword evidence="3 4" id="KW-0456">Lyase</keyword>
<dbReference type="GO" id="GO:0002161">
    <property type="term" value="F:aminoacyl-tRNA deacylase activity"/>
    <property type="evidence" value="ECO:0007669"/>
    <property type="project" value="InterPro"/>
</dbReference>
<dbReference type="SUPFAM" id="SSF55826">
    <property type="entry name" value="YbaK/ProRS associated domain"/>
    <property type="match status" value="1"/>
</dbReference>
<evidence type="ECO:0000256" key="3">
    <source>
        <dbReference type="ARBA" id="ARBA00023239"/>
    </source>
</evidence>
<comment type="similarity">
    <text evidence="1 4">Belongs to the prolyl-tRNA editing family. YbaK/EbsC subfamily.</text>
</comment>
<dbReference type="PANTHER" id="PTHR30411:SF0">
    <property type="entry name" value="CYS-TRNA(PRO)_CYS-TRNA(CYS) DEACYLASE YBAK"/>
    <property type="match status" value="1"/>
</dbReference>
<dbReference type="InterPro" id="IPR004369">
    <property type="entry name" value="Prolyl-tRNA_editing_YbaK/EbsC"/>
</dbReference>
<sequence>MLIKLANLFMTPAVLFLEKQKVSFELLEYSHDDNTNNFANEASEKLGLSPEMVFKTLVVAVDTNNFIVAILPSDKQLSMKKLAKAVSGKRAAMAEAKKVQSMSGYVLGGVSPFGQKKSLTTLLDISASYFEIIYVSGGRRGLEIAISPNSIEQFLNAAVTDITI</sequence>
<dbReference type="InterPro" id="IPR036754">
    <property type="entry name" value="YbaK/aa-tRNA-synt-asso_dom_sf"/>
</dbReference>
<name>K6ZMC8_9ALTE</name>
<dbReference type="CDD" id="cd00002">
    <property type="entry name" value="YbaK_deacylase"/>
    <property type="match status" value="1"/>
</dbReference>
<accession>K6ZMC8</accession>
<keyword evidence="2 4" id="KW-0648">Protein biosynthesis</keyword>
<proteinExistence type="inferred from homology"/>
<dbReference type="PANTHER" id="PTHR30411">
    <property type="entry name" value="CYTOPLASMIC PROTEIN"/>
    <property type="match status" value="1"/>
</dbReference>
<dbReference type="Proteomes" id="UP000006251">
    <property type="component" value="Unassembled WGS sequence"/>
</dbReference>
<dbReference type="Gene3D" id="3.90.960.10">
    <property type="entry name" value="YbaK/aminoacyl-tRNA synthetase-associated domain"/>
    <property type="match status" value="1"/>
</dbReference>
<dbReference type="GO" id="GO:0006412">
    <property type="term" value="P:translation"/>
    <property type="evidence" value="ECO:0007669"/>
    <property type="project" value="UniProtKB-KW"/>
</dbReference>
<dbReference type="EC" id="4.2.-.-" evidence="4"/>
<organism evidence="6 7">
    <name type="scientific">Brumicola pallidula DSM 14239 = ACAM 615</name>
    <dbReference type="NCBI Taxonomy" id="1121922"/>
    <lineage>
        <taxon>Bacteria</taxon>
        <taxon>Pseudomonadati</taxon>
        <taxon>Pseudomonadota</taxon>
        <taxon>Gammaproteobacteria</taxon>
        <taxon>Alteromonadales</taxon>
        <taxon>Alteromonadaceae</taxon>
        <taxon>Brumicola</taxon>
    </lineage>
</organism>